<protein>
    <submittedName>
        <fullName evidence="2">Uncharacterized protein</fullName>
    </submittedName>
</protein>
<gene>
    <name evidence="2" type="ORF">ZIOFF_037427</name>
</gene>
<comment type="caution">
    <text evidence="2">The sequence shown here is derived from an EMBL/GenBank/DDBJ whole genome shotgun (WGS) entry which is preliminary data.</text>
</comment>
<sequence length="84" mass="9581">MERSTSTVRYLMWATDAVSYSPIGFACVEWDPLDQLVSLPRMFELFVLGCTGVVIFLHGANFFFRALSRRLTPRSLSFLGVAEW</sequence>
<accession>A0A8J5GK41</accession>
<keyword evidence="1" id="KW-0472">Membrane</keyword>
<dbReference type="PROSITE" id="PS51257">
    <property type="entry name" value="PROKAR_LIPOPROTEIN"/>
    <property type="match status" value="1"/>
</dbReference>
<dbReference type="Proteomes" id="UP000734854">
    <property type="component" value="Unassembled WGS sequence"/>
</dbReference>
<evidence type="ECO:0000256" key="1">
    <source>
        <dbReference type="SAM" id="Phobius"/>
    </source>
</evidence>
<proteinExistence type="predicted"/>
<reference evidence="2 3" key="1">
    <citation type="submission" date="2020-08" db="EMBL/GenBank/DDBJ databases">
        <title>Plant Genome Project.</title>
        <authorList>
            <person name="Zhang R.-G."/>
        </authorList>
    </citation>
    <scope>NUCLEOTIDE SEQUENCE [LARGE SCALE GENOMIC DNA]</scope>
    <source>
        <tissue evidence="2">Rhizome</tissue>
    </source>
</reference>
<organism evidence="2 3">
    <name type="scientific">Zingiber officinale</name>
    <name type="common">Ginger</name>
    <name type="synonym">Amomum zingiber</name>
    <dbReference type="NCBI Taxonomy" id="94328"/>
    <lineage>
        <taxon>Eukaryota</taxon>
        <taxon>Viridiplantae</taxon>
        <taxon>Streptophyta</taxon>
        <taxon>Embryophyta</taxon>
        <taxon>Tracheophyta</taxon>
        <taxon>Spermatophyta</taxon>
        <taxon>Magnoliopsida</taxon>
        <taxon>Liliopsida</taxon>
        <taxon>Zingiberales</taxon>
        <taxon>Zingiberaceae</taxon>
        <taxon>Zingiber</taxon>
    </lineage>
</organism>
<dbReference type="AlphaFoldDB" id="A0A8J5GK41"/>
<keyword evidence="1" id="KW-1133">Transmembrane helix</keyword>
<keyword evidence="3" id="KW-1185">Reference proteome</keyword>
<name>A0A8J5GK41_ZINOF</name>
<evidence type="ECO:0000313" key="3">
    <source>
        <dbReference type="Proteomes" id="UP000734854"/>
    </source>
</evidence>
<evidence type="ECO:0000313" key="2">
    <source>
        <dbReference type="EMBL" id="KAG6505079.1"/>
    </source>
</evidence>
<feature type="transmembrane region" description="Helical" evidence="1">
    <location>
        <begin position="45"/>
        <end position="64"/>
    </location>
</feature>
<dbReference type="EMBL" id="JACMSC010000010">
    <property type="protein sequence ID" value="KAG6505079.1"/>
    <property type="molecule type" value="Genomic_DNA"/>
</dbReference>
<keyword evidence="1" id="KW-0812">Transmembrane</keyword>